<keyword evidence="2" id="KW-1185">Reference proteome</keyword>
<accession>A0ABW0QCV5</accession>
<dbReference type="EMBL" id="JBHSMX010000057">
    <property type="protein sequence ID" value="MFC5522741.1"/>
    <property type="molecule type" value="Genomic_DNA"/>
</dbReference>
<name>A0ABW0QCV5_9BURK</name>
<gene>
    <name evidence="1" type="ORF">ACFPP7_17765</name>
</gene>
<sequence length="72" mass="7967">MSSNAPAKSKRSILLRIQEVLQRLPISRSSLYAGMQTGLYPQPVRIGKRTVAWREEDIEACIAAMNKHSAAA</sequence>
<reference evidence="2" key="1">
    <citation type="journal article" date="2019" name="Int. J. Syst. Evol. Microbiol.">
        <title>The Global Catalogue of Microorganisms (GCM) 10K type strain sequencing project: providing services to taxonomists for standard genome sequencing and annotation.</title>
        <authorList>
            <consortium name="The Broad Institute Genomics Platform"/>
            <consortium name="The Broad Institute Genome Sequencing Center for Infectious Disease"/>
            <person name="Wu L."/>
            <person name="Ma J."/>
        </authorList>
    </citation>
    <scope>NUCLEOTIDE SEQUENCE [LARGE SCALE GENOMIC DNA]</scope>
    <source>
        <strain evidence="2">CGMCC 4.7277</strain>
    </source>
</reference>
<organism evidence="1 2">
    <name type="scientific">Polaromonas jejuensis</name>
    <dbReference type="NCBI Taxonomy" id="457502"/>
    <lineage>
        <taxon>Bacteria</taxon>
        <taxon>Pseudomonadati</taxon>
        <taxon>Pseudomonadota</taxon>
        <taxon>Betaproteobacteria</taxon>
        <taxon>Burkholderiales</taxon>
        <taxon>Comamonadaceae</taxon>
        <taxon>Polaromonas</taxon>
    </lineage>
</organism>
<evidence type="ECO:0000313" key="1">
    <source>
        <dbReference type="EMBL" id="MFC5522741.1"/>
    </source>
</evidence>
<dbReference type="PANTHER" id="PTHR36154">
    <property type="entry name" value="DNA-BINDING TRANSCRIPTIONAL ACTIVATOR ALPA"/>
    <property type="match status" value="1"/>
</dbReference>
<dbReference type="Pfam" id="PF05930">
    <property type="entry name" value="Phage_AlpA"/>
    <property type="match status" value="1"/>
</dbReference>
<dbReference type="Proteomes" id="UP001596084">
    <property type="component" value="Unassembled WGS sequence"/>
</dbReference>
<dbReference type="PANTHER" id="PTHR36154:SF1">
    <property type="entry name" value="DNA-BINDING TRANSCRIPTIONAL ACTIVATOR ALPA"/>
    <property type="match status" value="1"/>
</dbReference>
<protein>
    <submittedName>
        <fullName evidence="1">Helix-turn-helix transcriptional regulator</fullName>
    </submittedName>
</protein>
<dbReference type="InterPro" id="IPR010260">
    <property type="entry name" value="AlpA"/>
</dbReference>
<proteinExistence type="predicted"/>
<comment type="caution">
    <text evidence="1">The sequence shown here is derived from an EMBL/GenBank/DDBJ whole genome shotgun (WGS) entry which is preliminary data.</text>
</comment>
<dbReference type="InterPro" id="IPR052931">
    <property type="entry name" value="Prophage_regulatory_activator"/>
</dbReference>
<dbReference type="Gene3D" id="1.10.238.160">
    <property type="match status" value="1"/>
</dbReference>
<evidence type="ECO:0000313" key="2">
    <source>
        <dbReference type="Proteomes" id="UP001596084"/>
    </source>
</evidence>
<dbReference type="RefSeq" id="WP_068835689.1">
    <property type="nucleotide sequence ID" value="NZ_JBHSMX010000057.1"/>
</dbReference>